<dbReference type="EMBL" id="QTSX02002903">
    <property type="protein sequence ID" value="KAJ9073498.1"/>
    <property type="molecule type" value="Genomic_DNA"/>
</dbReference>
<proteinExistence type="predicted"/>
<comment type="caution">
    <text evidence="1">The sequence shown here is derived from an EMBL/GenBank/DDBJ whole genome shotgun (WGS) entry which is preliminary data.</text>
</comment>
<gene>
    <name evidence="1" type="primary">syf2_1</name>
    <name evidence="1" type="ORF">DSO57_1015828</name>
</gene>
<sequence length="285" mass="32687">MSSKARKTKRSRKEAEIETAAEDTMAPKAGAESGQAPAVSVADRLQKLKELRKRMVVQLEALKLTFKRMSRQMRIGKKYLLSTNARKQIPNSIAKIEKKTLEAERLQARLDAADRGEDYERSRFWGYSAEAAEKWEAREEERIKRSEIGFTDFNQVAEKKYNKNINKLKPNLGIYETQKKSYEAGLANEPSLELAVASQVSKDGRTIRFNAIHPKPSSEAVDRLVSHVKDEIAERAKFSKTRPVKEEDDVTYINDRNAHFNRKISRAFDKYTKEIKDSFERGTAL</sequence>
<keyword evidence="2" id="KW-1185">Reference proteome</keyword>
<reference evidence="1" key="1">
    <citation type="submission" date="2022-04" db="EMBL/GenBank/DDBJ databases">
        <title>Genome of the entomopathogenic fungus Entomophthora muscae.</title>
        <authorList>
            <person name="Elya C."/>
            <person name="Lovett B.R."/>
            <person name="Lee E."/>
            <person name="Macias A.M."/>
            <person name="Hajek A.E."/>
            <person name="De Bivort B.L."/>
            <person name="Kasson M.T."/>
            <person name="De Fine Licht H.H."/>
            <person name="Stajich J.E."/>
        </authorList>
    </citation>
    <scope>NUCLEOTIDE SEQUENCE</scope>
    <source>
        <strain evidence="1">Berkeley</strain>
    </source>
</reference>
<evidence type="ECO:0000313" key="2">
    <source>
        <dbReference type="Proteomes" id="UP001165960"/>
    </source>
</evidence>
<accession>A0ACC2TFU8</accession>
<organism evidence="1 2">
    <name type="scientific">Entomophthora muscae</name>
    <dbReference type="NCBI Taxonomy" id="34485"/>
    <lineage>
        <taxon>Eukaryota</taxon>
        <taxon>Fungi</taxon>
        <taxon>Fungi incertae sedis</taxon>
        <taxon>Zoopagomycota</taxon>
        <taxon>Entomophthoromycotina</taxon>
        <taxon>Entomophthoromycetes</taxon>
        <taxon>Entomophthorales</taxon>
        <taxon>Entomophthoraceae</taxon>
        <taxon>Entomophthora</taxon>
    </lineage>
</organism>
<protein>
    <submittedName>
        <fullName evidence="1">Pre-mRNA-splicing factor SYF2</fullName>
    </submittedName>
</protein>
<evidence type="ECO:0000313" key="1">
    <source>
        <dbReference type="EMBL" id="KAJ9073498.1"/>
    </source>
</evidence>
<name>A0ACC2TFU8_9FUNG</name>
<dbReference type="Proteomes" id="UP001165960">
    <property type="component" value="Unassembled WGS sequence"/>
</dbReference>